<dbReference type="EMBL" id="MK721549">
    <property type="protein sequence ID" value="QDO71948.1"/>
    <property type="molecule type" value="Genomic_DNA"/>
</dbReference>
<name>A0A516EZL7_9BIVA</name>
<feature type="transmembrane region" description="Helical" evidence="1">
    <location>
        <begin position="85"/>
        <end position="108"/>
    </location>
</feature>
<feature type="transmembrane region" description="Helical" evidence="1">
    <location>
        <begin position="51"/>
        <end position="73"/>
    </location>
</feature>
<dbReference type="AlphaFoldDB" id="A0A516EZL7"/>
<keyword evidence="1" id="KW-1133">Transmembrane helix</keyword>
<gene>
    <name evidence="3" type="primary">nad6</name>
</gene>
<proteinExistence type="predicted"/>
<accession>A0A516EZL7</accession>
<keyword evidence="1" id="KW-0472">Membrane</keyword>
<feature type="transmembrane region" description="Helical" evidence="1">
    <location>
        <begin position="128"/>
        <end position="148"/>
    </location>
</feature>
<evidence type="ECO:0000256" key="1">
    <source>
        <dbReference type="SAM" id="Phobius"/>
    </source>
</evidence>
<feature type="chain" id="PRO_5021778040" evidence="2">
    <location>
        <begin position="16"/>
        <end position="158"/>
    </location>
</feature>
<reference evidence="3" key="1">
    <citation type="journal article" date="2019" name="Mol. Phylogenet. Evol.">
        <title>A mitochondrial genome phylogeny of Mytilidae (Bivalvia: Mytilida).</title>
        <authorList>
            <person name="Lee Y."/>
            <person name="Kwak H."/>
            <person name="Shin J."/>
            <person name="Kim S.C."/>
            <person name="Kim T."/>
            <person name="Park J.K."/>
        </authorList>
    </citation>
    <scope>NUCLEOTIDE SEQUENCE</scope>
</reference>
<keyword evidence="2" id="KW-0732">Signal</keyword>
<evidence type="ECO:0000313" key="3">
    <source>
        <dbReference type="EMBL" id="QDO71948.1"/>
    </source>
</evidence>
<sequence>MLMFFCSFFISVVCCACVCSVQPLVLGFFLIINSLLVSVVVGAVTSSLLGFLFFMTYVGGVMVLFLYVLSIYPNEIHKMLMSWQMFGLLIFIFLFFVSFFSLCINMMSYSVEKEMVFHYMSVAESWDLFVFLAVVLLFCMMIVSYVCMKKRVPFRSIM</sequence>
<evidence type="ECO:0000256" key="2">
    <source>
        <dbReference type="SAM" id="SignalP"/>
    </source>
</evidence>
<keyword evidence="1" id="KW-0812">Transmembrane</keyword>
<keyword evidence="3" id="KW-0496">Mitochondrion</keyword>
<feature type="signal peptide" evidence="2">
    <location>
        <begin position="1"/>
        <end position="15"/>
    </location>
</feature>
<organism evidence="3">
    <name type="scientific">Septifer bilocularis</name>
    <dbReference type="NCBI Taxonomy" id="102393"/>
    <lineage>
        <taxon>Eukaryota</taxon>
        <taxon>Metazoa</taxon>
        <taxon>Spiralia</taxon>
        <taxon>Lophotrochozoa</taxon>
        <taxon>Mollusca</taxon>
        <taxon>Bivalvia</taxon>
        <taxon>Autobranchia</taxon>
        <taxon>Pteriomorphia</taxon>
        <taxon>Mytilida</taxon>
        <taxon>Mytiloidea</taxon>
        <taxon>Mytilidae</taxon>
        <taxon>Mytilinae</taxon>
        <taxon>Septifer</taxon>
    </lineage>
</organism>
<protein>
    <submittedName>
        <fullName evidence="3">NADH dehydrogenase subunit 6</fullName>
    </submittedName>
</protein>
<geneLocation type="mitochondrion" evidence="3"/>